<dbReference type="Proteomes" id="UP001501565">
    <property type="component" value="Unassembled WGS sequence"/>
</dbReference>
<keyword evidence="9 10" id="KW-0742">SOS response</keyword>
<keyword evidence="9 10" id="KW-0227">DNA damage</keyword>
<dbReference type="Pfam" id="PF02463">
    <property type="entry name" value="SMC_N"/>
    <property type="match status" value="1"/>
</dbReference>
<dbReference type="HAMAP" id="MF_00365">
    <property type="entry name" value="RecF"/>
    <property type="match status" value="1"/>
</dbReference>
<sequence length="363" mass="40939">MLITQLKVSGLRNLQDVTVPIGSDKHVSLFVGNNGAGKTSFLEAIHCLATGSTFRNSSIKHLIGRSDDAYFIHAKAESSGAFSETSVGITKNKAGKGEARLNGEKIRTQEAISSLFPVMVLEPGSFDLVIGSPDYRRKFLDWGVFHVKHEFWALSARYKKAIKHRNALLRKQADPSLISPFSQQLVQLADQLTFMRESYFQQLKVEFEAVAGQLTDLENVEMRYNRGWSRDLEYEDYLKVNFDKDLESGYTRYGPHRADLVIRASGLPVKEVLSRGQLKLLVCSLVLAQCRLFERNGNKETILLLDDLASELDEQHRNKVLHELVQMGRQVFMTSVDLNGFSEEILNQTQVFHVKQGKITVSS</sequence>
<evidence type="ECO:0000313" key="13">
    <source>
        <dbReference type="Proteomes" id="UP001501565"/>
    </source>
</evidence>
<keyword evidence="8 9" id="KW-0238">DNA-binding</keyword>
<dbReference type="PROSITE" id="PS00618">
    <property type="entry name" value="RECF_2"/>
    <property type="match status" value="1"/>
</dbReference>
<dbReference type="InterPro" id="IPR018078">
    <property type="entry name" value="DNA-binding_RecF_CS"/>
</dbReference>
<dbReference type="PROSITE" id="PS00617">
    <property type="entry name" value="RECF_1"/>
    <property type="match status" value="1"/>
</dbReference>
<name>A0ABP7NBQ2_9GAMM</name>
<protein>
    <recommendedName>
        <fullName evidence="3 9">DNA replication and repair protein RecF</fullName>
    </recommendedName>
</protein>
<dbReference type="Gene3D" id="3.40.50.300">
    <property type="entry name" value="P-loop containing nucleotide triphosphate hydrolases"/>
    <property type="match status" value="1"/>
</dbReference>
<dbReference type="RefSeq" id="WP_344800695.1">
    <property type="nucleotide sequence ID" value="NZ_BAABBN010000017.1"/>
</dbReference>
<dbReference type="Gene3D" id="1.20.1050.90">
    <property type="entry name" value="RecF/RecN/SMC, N-terminal domain"/>
    <property type="match status" value="1"/>
</dbReference>
<evidence type="ECO:0000256" key="8">
    <source>
        <dbReference type="ARBA" id="ARBA00023125"/>
    </source>
</evidence>
<keyword evidence="9 10" id="KW-0234">DNA repair</keyword>
<dbReference type="NCBIfam" id="TIGR00611">
    <property type="entry name" value="recf"/>
    <property type="match status" value="1"/>
</dbReference>
<keyword evidence="13" id="KW-1185">Reference proteome</keyword>
<dbReference type="EMBL" id="BAABBN010000017">
    <property type="protein sequence ID" value="GAA3942298.1"/>
    <property type="molecule type" value="Genomic_DNA"/>
</dbReference>
<dbReference type="InterPro" id="IPR042174">
    <property type="entry name" value="RecF_2"/>
</dbReference>
<dbReference type="InterPro" id="IPR001238">
    <property type="entry name" value="DNA-binding_RecF"/>
</dbReference>
<dbReference type="PANTHER" id="PTHR32182:SF0">
    <property type="entry name" value="DNA REPLICATION AND REPAIR PROTEIN RECF"/>
    <property type="match status" value="1"/>
</dbReference>
<accession>A0ABP7NBQ2</accession>
<dbReference type="PANTHER" id="PTHR32182">
    <property type="entry name" value="DNA REPLICATION AND REPAIR PROTEIN RECF"/>
    <property type="match status" value="1"/>
</dbReference>
<evidence type="ECO:0000256" key="3">
    <source>
        <dbReference type="ARBA" id="ARBA00020170"/>
    </source>
</evidence>
<gene>
    <name evidence="9 12" type="primary">recF</name>
    <name evidence="12" type="ORF">GCM10022277_42670</name>
</gene>
<proteinExistence type="inferred from homology"/>
<reference evidence="13" key="1">
    <citation type="journal article" date="2019" name="Int. J. Syst. Evol. Microbiol.">
        <title>The Global Catalogue of Microorganisms (GCM) 10K type strain sequencing project: providing services to taxonomists for standard genome sequencing and annotation.</title>
        <authorList>
            <consortium name="The Broad Institute Genomics Platform"/>
            <consortium name="The Broad Institute Genome Sequencing Center for Infectious Disease"/>
            <person name="Wu L."/>
            <person name="Ma J."/>
        </authorList>
    </citation>
    <scope>NUCLEOTIDE SEQUENCE [LARGE SCALE GENOMIC DNA]</scope>
    <source>
        <strain evidence="13">JCM 17551</strain>
    </source>
</reference>
<dbReference type="SUPFAM" id="SSF52540">
    <property type="entry name" value="P-loop containing nucleoside triphosphate hydrolases"/>
    <property type="match status" value="1"/>
</dbReference>
<comment type="caution">
    <text evidence="12">The sequence shown here is derived from an EMBL/GenBank/DDBJ whole genome shotgun (WGS) entry which is preliminary data.</text>
</comment>
<comment type="function">
    <text evidence="9 10">The RecF protein is involved in DNA metabolism; it is required for DNA replication and normal SOS inducibility. RecF binds preferentially to single-stranded, linear DNA. It also seems to bind ATP.</text>
</comment>
<evidence type="ECO:0000256" key="4">
    <source>
        <dbReference type="ARBA" id="ARBA00022490"/>
    </source>
</evidence>
<evidence type="ECO:0000256" key="2">
    <source>
        <dbReference type="ARBA" id="ARBA00008016"/>
    </source>
</evidence>
<comment type="similarity">
    <text evidence="2 9 10">Belongs to the RecF family.</text>
</comment>
<evidence type="ECO:0000256" key="7">
    <source>
        <dbReference type="ARBA" id="ARBA00022840"/>
    </source>
</evidence>
<feature type="binding site" evidence="9">
    <location>
        <begin position="32"/>
        <end position="39"/>
    </location>
    <ligand>
        <name>ATP</name>
        <dbReference type="ChEBI" id="CHEBI:30616"/>
    </ligand>
</feature>
<organism evidence="12 13">
    <name type="scientific">Litoribacillus peritrichatus</name>
    <dbReference type="NCBI Taxonomy" id="718191"/>
    <lineage>
        <taxon>Bacteria</taxon>
        <taxon>Pseudomonadati</taxon>
        <taxon>Pseudomonadota</taxon>
        <taxon>Gammaproteobacteria</taxon>
        <taxon>Oceanospirillales</taxon>
        <taxon>Oceanospirillaceae</taxon>
        <taxon>Litoribacillus</taxon>
    </lineage>
</organism>
<evidence type="ECO:0000256" key="5">
    <source>
        <dbReference type="ARBA" id="ARBA00022705"/>
    </source>
</evidence>
<evidence type="ECO:0000256" key="9">
    <source>
        <dbReference type="HAMAP-Rule" id="MF_00365"/>
    </source>
</evidence>
<evidence type="ECO:0000313" key="12">
    <source>
        <dbReference type="EMBL" id="GAA3942298.1"/>
    </source>
</evidence>
<evidence type="ECO:0000259" key="11">
    <source>
        <dbReference type="Pfam" id="PF02463"/>
    </source>
</evidence>
<evidence type="ECO:0000256" key="1">
    <source>
        <dbReference type="ARBA" id="ARBA00004496"/>
    </source>
</evidence>
<keyword evidence="5 9" id="KW-0235">DNA replication</keyword>
<evidence type="ECO:0000256" key="6">
    <source>
        <dbReference type="ARBA" id="ARBA00022741"/>
    </source>
</evidence>
<keyword evidence="6 9" id="KW-0547">Nucleotide-binding</keyword>
<keyword evidence="4 9" id="KW-0963">Cytoplasm</keyword>
<keyword evidence="7 9" id="KW-0067">ATP-binding</keyword>
<dbReference type="InterPro" id="IPR027417">
    <property type="entry name" value="P-loop_NTPase"/>
</dbReference>
<comment type="subcellular location">
    <subcellularLocation>
        <location evidence="1 9 10">Cytoplasm</location>
    </subcellularLocation>
</comment>
<dbReference type="InterPro" id="IPR003395">
    <property type="entry name" value="RecF/RecN/SMC_N"/>
</dbReference>
<feature type="domain" description="RecF/RecN/SMC N-terminal" evidence="11">
    <location>
        <begin position="3"/>
        <end position="359"/>
    </location>
</feature>
<evidence type="ECO:0000256" key="10">
    <source>
        <dbReference type="RuleBase" id="RU000578"/>
    </source>
</evidence>